<dbReference type="PANTHER" id="PTHR22988">
    <property type="entry name" value="MYOTONIC DYSTROPHY S/T KINASE-RELATED"/>
    <property type="match status" value="1"/>
</dbReference>
<evidence type="ECO:0000256" key="4">
    <source>
        <dbReference type="ARBA" id="ARBA00022553"/>
    </source>
</evidence>
<dbReference type="InterPro" id="IPR000719">
    <property type="entry name" value="Prot_kinase_dom"/>
</dbReference>
<dbReference type="Proteomes" id="UP000694620">
    <property type="component" value="Chromosome 1"/>
</dbReference>
<dbReference type="GO" id="GO:0004674">
    <property type="term" value="F:protein serine/threonine kinase activity"/>
    <property type="evidence" value="ECO:0007669"/>
    <property type="project" value="UniProtKB-KW"/>
</dbReference>
<evidence type="ECO:0000259" key="15">
    <source>
        <dbReference type="PROSITE" id="PS51285"/>
    </source>
</evidence>
<feature type="domain" description="Protein kinase" evidence="14">
    <location>
        <begin position="69"/>
        <end position="318"/>
    </location>
</feature>
<evidence type="ECO:0000256" key="1">
    <source>
        <dbReference type="ARBA" id="ARBA00005719"/>
    </source>
</evidence>
<keyword evidence="17" id="KW-1185">Reference proteome</keyword>
<evidence type="ECO:0000256" key="6">
    <source>
        <dbReference type="ARBA" id="ARBA00022723"/>
    </source>
</evidence>
<comment type="similarity">
    <text evidence="1">Belongs to the protein kinase superfamily. AGC Ser/Thr protein kinase family. DMPK subfamily.</text>
</comment>
<dbReference type="PROSITE" id="PS51285">
    <property type="entry name" value="AGC_KINASE_CTER"/>
    <property type="match status" value="1"/>
</dbReference>
<organism evidence="16 17">
    <name type="scientific">Erpetoichthys calabaricus</name>
    <name type="common">Rope fish</name>
    <name type="synonym">Calamoichthys calabaricus</name>
    <dbReference type="NCBI Taxonomy" id="27687"/>
    <lineage>
        <taxon>Eukaryota</taxon>
        <taxon>Metazoa</taxon>
        <taxon>Chordata</taxon>
        <taxon>Craniata</taxon>
        <taxon>Vertebrata</taxon>
        <taxon>Euteleostomi</taxon>
        <taxon>Actinopterygii</taxon>
        <taxon>Polypteriformes</taxon>
        <taxon>Polypteridae</taxon>
        <taxon>Erpetoichthys</taxon>
    </lineage>
</organism>
<keyword evidence="6" id="KW-0479">Metal-binding</keyword>
<dbReference type="FunFam" id="1.10.510.10:FF:000014">
    <property type="entry name" value="Non-specific serine/threonine protein kinase"/>
    <property type="match status" value="1"/>
</dbReference>
<dbReference type="InterPro" id="IPR000961">
    <property type="entry name" value="AGC-kinase_C"/>
</dbReference>
<dbReference type="Gene3D" id="3.30.200.20">
    <property type="entry name" value="Phosphorylase Kinase, domain 1"/>
    <property type="match status" value="1"/>
</dbReference>
<keyword evidence="9" id="KW-0067">ATP-binding</keyword>
<keyword evidence="10" id="KW-0175">Coiled coil</keyword>
<dbReference type="InterPro" id="IPR008271">
    <property type="entry name" value="Ser/Thr_kinase_AS"/>
</dbReference>
<proteinExistence type="inferred from homology"/>
<evidence type="ECO:0000256" key="5">
    <source>
        <dbReference type="ARBA" id="ARBA00022679"/>
    </source>
</evidence>
<keyword evidence="5" id="KW-0808">Transferase</keyword>
<dbReference type="GO" id="GO:0005737">
    <property type="term" value="C:cytoplasm"/>
    <property type="evidence" value="ECO:0007669"/>
    <property type="project" value="TreeGrafter"/>
</dbReference>
<dbReference type="PROSITE" id="PS00108">
    <property type="entry name" value="PROTEIN_KINASE_ST"/>
    <property type="match status" value="1"/>
</dbReference>
<comment type="catalytic activity">
    <reaction evidence="11">
        <text>L-threonyl-[protein] + ATP = O-phospho-L-threonyl-[protein] + ADP + H(+)</text>
        <dbReference type="Rhea" id="RHEA:46608"/>
        <dbReference type="Rhea" id="RHEA-COMP:11060"/>
        <dbReference type="Rhea" id="RHEA-COMP:11605"/>
        <dbReference type="ChEBI" id="CHEBI:15378"/>
        <dbReference type="ChEBI" id="CHEBI:30013"/>
        <dbReference type="ChEBI" id="CHEBI:30616"/>
        <dbReference type="ChEBI" id="CHEBI:61977"/>
        <dbReference type="ChEBI" id="CHEBI:456216"/>
        <dbReference type="EC" id="2.7.11.1"/>
    </reaction>
</comment>
<keyword evidence="8" id="KW-0418">Kinase</keyword>
<evidence type="ECO:0000256" key="8">
    <source>
        <dbReference type="ARBA" id="ARBA00022777"/>
    </source>
</evidence>
<evidence type="ECO:0000256" key="3">
    <source>
        <dbReference type="ARBA" id="ARBA00022527"/>
    </source>
</evidence>
<reference evidence="16" key="3">
    <citation type="submission" date="2025-09" db="UniProtKB">
        <authorList>
            <consortium name="Ensembl"/>
        </authorList>
    </citation>
    <scope>IDENTIFICATION</scope>
</reference>
<protein>
    <recommendedName>
        <fullName evidence="2">non-specific serine/threonine protein kinase</fullName>
        <ecNumber evidence="2">2.7.11.1</ecNumber>
    </recommendedName>
</protein>
<sequence>MSAGSRMKRLEEVVLRDGSPVNLETLLDLLVCVFEEIRNFHLGQERHASTFLQTALLTSKLKRLQRDDFDILKVIGRGTFSEVRALRWAEKRGVACFREERDVLVRGDRRWITKLHFAFQDDNYLYLVMDYYSGGDLLTLLSKFGDRIPEEMCQFYLAEMVMAIHSVHQLGYVHRDIKPDNILLDVHGHVRLGDFGSCLKLREDGMVRSSIAVGTPDYLSPEILQAVEDSSQCYGPECDWWSMGICSFEMFFGQAPFYADSITETYAKIISFREHFEFPRGFPEVSEEARDLISGLISEREQRMGRNGIEDFQNHSFFTGIDWENLHRCQPPFQPEVANSTDTSNFDIVEDRLNRSVPFIYLSIYLSMYLSIYLSIYLSTFLYSAFPPCLFIYLLFCTFPIYLLYNHYKKRIFFLKICGILFQIFVRKKSRRRYVVVLNDSSIFMSVINFQEPDSWLILKRPSWFVSNDVCFGAVTV</sequence>
<evidence type="ECO:0000259" key="14">
    <source>
        <dbReference type="PROSITE" id="PS50011"/>
    </source>
</evidence>
<evidence type="ECO:0000313" key="17">
    <source>
        <dbReference type="Proteomes" id="UP000694620"/>
    </source>
</evidence>
<feature type="domain" description="AGC-kinase C-terminal" evidence="15">
    <location>
        <begin position="319"/>
        <end position="371"/>
    </location>
</feature>
<evidence type="ECO:0000313" key="16">
    <source>
        <dbReference type="Ensembl" id="ENSECRP00000000109.1"/>
    </source>
</evidence>
<evidence type="ECO:0000256" key="2">
    <source>
        <dbReference type="ARBA" id="ARBA00012513"/>
    </source>
</evidence>
<dbReference type="Ensembl" id="ENSECRT00000000115.1">
    <property type="protein sequence ID" value="ENSECRP00000000109.1"/>
    <property type="gene ID" value="ENSECRG00000000076.1"/>
</dbReference>
<feature type="transmembrane region" description="Helical" evidence="13">
    <location>
        <begin position="359"/>
        <end position="379"/>
    </location>
</feature>
<reference evidence="16" key="2">
    <citation type="submission" date="2025-08" db="UniProtKB">
        <authorList>
            <consortium name="Ensembl"/>
        </authorList>
    </citation>
    <scope>IDENTIFICATION</scope>
</reference>
<keyword evidence="7" id="KW-0547">Nucleotide-binding</keyword>
<dbReference type="EC" id="2.7.11.1" evidence="2"/>
<dbReference type="GO" id="GO:0031032">
    <property type="term" value="P:actomyosin structure organization"/>
    <property type="evidence" value="ECO:0007669"/>
    <property type="project" value="TreeGrafter"/>
</dbReference>
<dbReference type="Pfam" id="PF00069">
    <property type="entry name" value="Pkinase"/>
    <property type="match status" value="1"/>
</dbReference>
<dbReference type="Gene3D" id="1.10.510.10">
    <property type="entry name" value="Transferase(Phosphotransferase) domain 1"/>
    <property type="match status" value="1"/>
</dbReference>
<evidence type="ECO:0000256" key="10">
    <source>
        <dbReference type="ARBA" id="ARBA00023054"/>
    </source>
</evidence>
<keyword evidence="4" id="KW-0597">Phosphoprotein</keyword>
<evidence type="ECO:0000256" key="11">
    <source>
        <dbReference type="ARBA" id="ARBA00047899"/>
    </source>
</evidence>
<reference evidence="16" key="1">
    <citation type="submission" date="2021-06" db="EMBL/GenBank/DDBJ databases">
        <authorList>
            <consortium name="Wellcome Sanger Institute Data Sharing"/>
        </authorList>
    </citation>
    <scope>NUCLEOTIDE SEQUENCE [LARGE SCALE GENOMIC DNA]</scope>
</reference>
<keyword evidence="3" id="KW-0723">Serine/threonine-protein kinase</keyword>
<evidence type="ECO:0000256" key="12">
    <source>
        <dbReference type="ARBA" id="ARBA00048679"/>
    </source>
</evidence>
<dbReference type="GO" id="GO:0046872">
    <property type="term" value="F:metal ion binding"/>
    <property type="evidence" value="ECO:0007669"/>
    <property type="project" value="UniProtKB-KW"/>
</dbReference>
<evidence type="ECO:0000256" key="13">
    <source>
        <dbReference type="SAM" id="Phobius"/>
    </source>
</evidence>
<dbReference type="GO" id="GO:0005524">
    <property type="term" value="F:ATP binding"/>
    <property type="evidence" value="ECO:0007669"/>
    <property type="project" value="UniProtKB-KW"/>
</dbReference>
<feature type="transmembrane region" description="Helical" evidence="13">
    <location>
        <begin position="385"/>
        <end position="405"/>
    </location>
</feature>
<comment type="catalytic activity">
    <reaction evidence="12">
        <text>L-seryl-[protein] + ATP = O-phospho-L-seryl-[protein] + ADP + H(+)</text>
        <dbReference type="Rhea" id="RHEA:17989"/>
        <dbReference type="Rhea" id="RHEA-COMP:9863"/>
        <dbReference type="Rhea" id="RHEA-COMP:11604"/>
        <dbReference type="ChEBI" id="CHEBI:15378"/>
        <dbReference type="ChEBI" id="CHEBI:29999"/>
        <dbReference type="ChEBI" id="CHEBI:30616"/>
        <dbReference type="ChEBI" id="CHEBI:83421"/>
        <dbReference type="ChEBI" id="CHEBI:456216"/>
        <dbReference type="EC" id="2.7.11.1"/>
    </reaction>
</comment>
<dbReference type="PROSITE" id="PS50011">
    <property type="entry name" value="PROTEIN_KINASE_DOM"/>
    <property type="match status" value="1"/>
</dbReference>
<accession>A0A8C4RCF8</accession>
<dbReference type="PANTHER" id="PTHR22988:SF79">
    <property type="entry name" value="LOW QUALITY PROTEIN: MYOTONIN-PROTEIN KINASE"/>
    <property type="match status" value="1"/>
</dbReference>
<evidence type="ECO:0000256" key="7">
    <source>
        <dbReference type="ARBA" id="ARBA00022741"/>
    </source>
</evidence>
<dbReference type="InterPro" id="IPR050839">
    <property type="entry name" value="Rho-assoc_Ser/Thr_Kinase"/>
</dbReference>
<name>A0A8C4RCF8_ERPCA</name>
<dbReference type="GeneTree" id="ENSGT01030000234517"/>
<dbReference type="AlphaFoldDB" id="A0A8C4RCF8"/>
<dbReference type="SUPFAM" id="SSF56112">
    <property type="entry name" value="Protein kinase-like (PK-like)"/>
    <property type="match status" value="1"/>
</dbReference>
<dbReference type="GO" id="GO:0005856">
    <property type="term" value="C:cytoskeleton"/>
    <property type="evidence" value="ECO:0007669"/>
    <property type="project" value="TreeGrafter"/>
</dbReference>
<keyword evidence="13" id="KW-0472">Membrane</keyword>
<dbReference type="InterPro" id="IPR011009">
    <property type="entry name" value="Kinase-like_dom_sf"/>
</dbReference>
<dbReference type="SMART" id="SM00220">
    <property type="entry name" value="S_TKc"/>
    <property type="match status" value="1"/>
</dbReference>
<keyword evidence="13" id="KW-0812">Transmembrane</keyword>
<evidence type="ECO:0000256" key="9">
    <source>
        <dbReference type="ARBA" id="ARBA00022840"/>
    </source>
</evidence>
<keyword evidence="13" id="KW-1133">Transmembrane helix</keyword>